<evidence type="ECO:0000313" key="2">
    <source>
        <dbReference type="EMBL" id="KAJ1151816.1"/>
    </source>
</evidence>
<protein>
    <submittedName>
        <fullName evidence="2">Uncharacterized protein</fullName>
    </submittedName>
</protein>
<dbReference type="EMBL" id="JANPWB010000009">
    <property type="protein sequence ID" value="KAJ1151816.1"/>
    <property type="molecule type" value="Genomic_DNA"/>
</dbReference>
<comment type="caution">
    <text evidence="2">The sequence shown here is derived from an EMBL/GenBank/DDBJ whole genome shotgun (WGS) entry which is preliminary data.</text>
</comment>
<gene>
    <name evidence="2" type="ORF">NDU88_004595</name>
</gene>
<evidence type="ECO:0000313" key="3">
    <source>
        <dbReference type="Proteomes" id="UP001066276"/>
    </source>
</evidence>
<sequence>MRADPLVCVVTVIIRPGRERLARSRRLPSQGGPGCAPRDRARQRPRCPAPRGGFPLEGAPAAHHSIRGDPPHVFPGPVVHLRKPTWPNAGMRSPPQSARRAPAEVSPLRARRRAVLPRPRPGSSPCSQKVVSQRGLSPVSTPHRGRTSSLVVRVRCRYLSSARTPALPVCLG</sequence>
<dbReference type="Proteomes" id="UP001066276">
    <property type="component" value="Chromosome 5"/>
</dbReference>
<keyword evidence="3" id="KW-1185">Reference proteome</keyword>
<dbReference type="AlphaFoldDB" id="A0AAV7RHB6"/>
<evidence type="ECO:0000256" key="1">
    <source>
        <dbReference type="SAM" id="MobiDB-lite"/>
    </source>
</evidence>
<accession>A0AAV7RHB6</accession>
<feature type="region of interest" description="Disordered" evidence="1">
    <location>
        <begin position="22"/>
        <end position="145"/>
    </location>
</feature>
<organism evidence="2 3">
    <name type="scientific">Pleurodeles waltl</name>
    <name type="common">Iberian ribbed newt</name>
    <dbReference type="NCBI Taxonomy" id="8319"/>
    <lineage>
        <taxon>Eukaryota</taxon>
        <taxon>Metazoa</taxon>
        <taxon>Chordata</taxon>
        <taxon>Craniata</taxon>
        <taxon>Vertebrata</taxon>
        <taxon>Euteleostomi</taxon>
        <taxon>Amphibia</taxon>
        <taxon>Batrachia</taxon>
        <taxon>Caudata</taxon>
        <taxon>Salamandroidea</taxon>
        <taxon>Salamandridae</taxon>
        <taxon>Pleurodelinae</taxon>
        <taxon>Pleurodeles</taxon>
    </lineage>
</organism>
<reference evidence="2" key="1">
    <citation type="journal article" date="2022" name="bioRxiv">
        <title>Sequencing and chromosome-scale assembly of the giantPleurodeles waltlgenome.</title>
        <authorList>
            <person name="Brown T."/>
            <person name="Elewa A."/>
            <person name="Iarovenko S."/>
            <person name="Subramanian E."/>
            <person name="Araus A.J."/>
            <person name="Petzold A."/>
            <person name="Susuki M."/>
            <person name="Suzuki K.-i.T."/>
            <person name="Hayashi T."/>
            <person name="Toyoda A."/>
            <person name="Oliveira C."/>
            <person name="Osipova E."/>
            <person name="Leigh N.D."/>
            <person name="Simon A."/>
            <person name="Yun M.H."/>
        </authorList>
    </citation>
    <scope>NUCLEOTIDE SEQUENCE</scope>
    <source>
        <strain evidence="2">20211129_DDA</strain>
        <tissue evidence="2">Liver</tissue>
    </source>
</reference>
<name>A0AAV7RHB6_PLEWA</name>
<feature type="compositionally biased region" description="Polar residues" evidence="1">
    <location>
        <begin position="124"/>
        <end position="140"/>
    </location>
</feature>
<proteinExistence type="predicted"/>